<evidence type="ECO:0000313" key="3">
    <source>
        <dbReference type="EMBL" id="OQR24088.1"/>
    </source>
</evidence>
<protein>
    <recommendedName>
        <fullName evidence="2">Mub B2-like domain-containing protein</fullName>
    </recommendedName>
</protein>
<sequence length="73" mass="7782">MKGYTPDIESVEALTVTPDSKDTNVTVTYTKNPVEVQPAPKPAEPVDSNKPSPTEPTNIVTKQVNPTSVTAKS</sequence>
<dbReference type="AlphaFoldDB" id="A0A1V9PXA7"/>
<organism evidence="3 4">
    <name type="scientific">Ligilactobacillus salivarius</name>
    <dbReference type="NCBI Taxonomy" id="1624"/>
    <lineage>
        <taxon>Bacteria</taxon>
        <taxon>Bacillati</taxon>
        <taxon>Bacillota</taxon>
        <taxon>Bacilli</taxon>
        <taxon>Lactobacillales</taxon>
        <taxon>Lactobacillaceae</taxon>
        <taxon>Ligilactobacillus</taxon>
    </lineage>
</organism>
<dbReference type="Proteomes" id="UP000192353">
    <property type="component" value="Unassembled WGS sequence"/>
</dbReference>
<evidence type="ECO:0000259" key="2">
    <source>
        <dbReference type="Pfam" id="PF17966"/>
    </source>
</evidence>
<dbReference type="InterPro" id="IPR041495">
    <property type="entry name" value="Mub_B2"/>
</dbReference>
<comment type="caution">
    <text evidence="3">The sequence shown here is derived from an EMBL/GenBank/DDBJ whole genome shotgun (WGS) entry which is preliminary data.</text>
</comment>
<feature type="region of interest" description="Disordered" evidence="1">
    <location>
        <begin position="1"/>
        <end position="73"/>
    </location>
</feature>
<evidence type="ECO:0000313" key="4">
    <source>
        <dbReference type="Proteomes" id="UP000192353"/>
    </source>
</evidence>
<feature type="compositionally biased region" description="Polar residues" evidence="1">
    <location>
        <begin position="49"/>
        <end position="73"/>
    </location>
</feature>
<dbReference type="Gene3D" id="2.60.40.4300">
    <property type="match status" value="1"/>
</dbReference>
<evidence type="ECO:0000256" key="1">
    <source>
        <dbReference type="SAM" id="MobiDB-lite"/>
    </source>
</evidence>
<accession>A0A1V9PXA7</accession>
<reference evidence="3 4" key="1">
    <citation type="submission" date="2017-03" db="EMBL/GenBank/DDBJ databases">
        <title>Phylogenomics and comparative genomics of Lactobacillus salivarius, a mammalian gut commensal.</title>
        <authorList>
            <person name="Harris H.M."/>
        </authorList>
    </citation>
    <scope>NUCLEOTIDE SEQUENCE [LARGE SCALE GENOMIC DNA]</scope>
    <source>
        <strain evidence="3 4">AH4231</strain>
    </source>
</reference>
<proteinExistence type="predicted"/>
<gene>
    <name evidence="3" type="ORF">B6U37_09695</name>
</gene>
<dbReference type="Pfam" id="PF17966">
    <property type="entry name" value="Muc_B2"/>
    <property type="match status" value="1"/>
</dbReference>
<feature type="domain" description="Mub B2-like" evidence="2">
    <location>
        <begin position="2"/>
        <end position="32"/>
    </location>
</feature>
<dbReference type="RefSeq" id="WP_003702961.1">
    <property type="nucleotide sequence ID" value="NZ_NBEV01000062.1"/>
</dbReference>
<name>A0A1V9PXA7_9LACO</name>
<dbReference type="EMBL" id="NBEY01000090">
    <property type="protein sequence ID" value="OQR24088.1"/>
    <property type="molecule type" value="Genomic_DNA"/>
</dbReference>